<proteinExistence type="predicted"/>
<dbReference type="AlphaFoldDB" id="A0A2W5SZX3"/>
<accession>A0A2W5SZX3</accession>
<protein>
    <submittedName>
        <fullName evidence="5">Alpha-(1-2)-phosphatidylinositol mannosyltransferase</fullName>
    </submittedName>
</protein>
<reference evidence="5 6" key="1">
    <citation type="submission" date="2017-08" db="EMBL/GenBank/DDBJ databases">
        <title>Infants hospitalized years apart are colonized by the same room-sourced microbial strains.</title>
        <authorList>
            <person name="Brooks B."/>
            <person name="Olm M.R."/>
            <person name="Firek B.A."/>
            <person name="Baker R."/>
            <person name="Thomas B.C."/>
            <person name="Morowitz M.J."/>
            <person name="Banfield J.F."/>
        </authorList>
    </citation>
    <scope>NUCLEOTIDE SEQUENCE [LARGE SCALE GENOMIC DNA]</scope>
    <source>
        <strain evidence="5">S2_003_000_R1_3</strain>
    </source>
</reference>
<dbReference type="FunFam" id="3.40.50.2000:FF:000115">
    <property type="entry name" value="Alpha-(1-6)-phosphatidylinositol monomannoside mannosyltransferase"/>
    <property type="match status" value="1"/>
</dbReference>
<dbReference type="GO" id="GO:0016758">
    <property type="term" value="F:hexosyltransferase activity"/>
    <property type="evidence" value="ECO:0007669"/>
    <property type="project" value="TreeGrafter"/>
</dbReference>
<keyword evidence="2 5" id="KW-0808">Transferase</keyword>
<evidence type="ECO:0000259" key="4">
    <source>
        <dbReference type="Pfam" id="PF13439"/>
    </source>
</evidence>
<evidence type="ECO:0000256" key="1">
    <source>
        <dbReference type="ARBA" id="ARBA00022676"/>
    </source>
</evidence>
<dbReference type="PANTHER" id="PTHR45947:SF3">
    <property type="entry name" value="SULFOQUINOVOSYL TRANSFERASE SQD2"/>
    <property type="match status" value="1"/>
</dbReference>
<dbReference type="PANTHER" id="PTHR45947">
    <property type="entry name" value="SULFOQUINOVOSYL TRANSFERASE SQD2"/>
    <property type="match status" value="1"/>
</dbReference>
<feature type="domain" description="Glycosyl transferase family 1" evidence="3">
    <location>
        <begin position="194"/>
        <end position="358"/>
    </location>
</feature>
<organism evidence="5 6">
    <name type="scientific">Corynebacterium kroppenstedtii</name>
    <dbReference type="NCBI Taxonomy" id="161879"/>
    <lineage>
        <taxon>Bacteria</taxon>
        <taxon>Bacillati</taxon>
        <taxon>Actinomycetota</taxon>
        <taxon>Actinomycetes</taxon>
        <taxon>Mycobacteriales</taxon>
        <taxon>Corynebacteriaceae</taxon>
        <taxon>Corynebacterium</taxon>
    </lineage>
</organism>
<dbReference type="InterPro" id="IPR028098">
    <property type="entry name" value="Glyco_trans_4-like_N"/>
</dbReference>
<keyword evidence="1 5" id="KW-0328">Glycosyltransferase</keyword>
<evidence type="ECO:0000256" key="2">
    <source>
        <dbReference type="ARBA" id="ARBA00022679"/>
    </source>
</evidence>
<evidence type="ECO:0000259" key="3">
    <source>
        <dbReference type="Pfam" id="PF00534"/>
    </source>
</evidence>
<dbReference type="RefSeq" id="WP_303734675.1">
    <property type="nucleotide sequence ID" value="NZ_CAKZHK010000008.1"/>
</dbReference>
<dbReference type="SUPFAM" id="SSF53756">
    <property type="entry name" value="UDP-Glycosyltransferase/glycogen phosphorylase"/>
    <property type="match status" value="1"/>
</dbReference>
<dbReference type="GO" id="GO:1903509">
    <property type="term" value="P:liposaccharide metabolic process"/>
    <property type="evidence" value="ECO:0007669"/>
    <property type="project" value="UniProtKB-ARBA"/>
</dbReference>
<name>A0A2W5SZX3_9CORY</name>
<dbReference type="CDD" id="cd03801">
    <property type="entry name" value="GT4_PimA-like"/>
    <property type="match status" value="1"/>
</dbReference>
<dbReference type="InterPro" id="IPR050194">
    <property type="entry name" value="Glycosyltransferase_grp1"/>
</dbReference>
<comment type="caution">
    <text evidence="5">The sequence shown here is derived from an EMBL/GenBank/DDBJ whole genome shotgun (WGS) entry which is preliminary data.</text>
</comment>
<dbReference type="Pfam" id="PF13439">
    <property type="entry name" value="Glyco_transf_4"/>
    <property type="match status" value="1"/>
</dbReference>
<sequence>MGHSRRVLLVTNDFPPTVGGIQTYLHEFVQALDPDQLIVFASTQDENATQVFDRDAPFTIIRWPRRVMLPTPMTARRMHEIIRAWSIDTVWFGASAPLALMASAARRAGARRIVASTHGHEIGWSMIPGVRQVLRLIGSRVDMLTYVSKYAQMRTRRAFGPHPAWSSLQPGVDITRFSPNREAGDRLRLQYGLGDGPLVVCISRIVPRKGQDMLVEALPGIRKRIPSAKLLIVGPGQGRKSLIARASAFGVSDSLITTGPVPFDVLPDFYRCADVFAMPVRTLGGGLDVEGLGIVFLEAQGCGVPVVAGDGGGAPETVRPSETGIVVNGRHVDEIVDAVAGLLAQPERAAAMGHKGREYIEKEWSWSVRGPQLAQVLFDGLD</sequence>
<dbReference type="InterPro" id="IPR001296">
    <property type="entry name" value="Glyco_trans_1"/>
</dbReference>
<dbReference type="Pfam" id="PF00534">
    <property type="entry name" value="Glycos_transf_1"/>
    <property type="match status" value="1"/>
</dbReference>
<evidence type="ECO:0000313" key="6">
    <source>
        <dbReference type="Proteomes" id="UP000249432"/>
    </source>
</evidence>
<dbReference type="Gene3D" id="3.40.50.2000">
    <property type="entry name" value="Glycogen Phosphorylase B"/>
    <property type="match status" value="2"/>
</dbReference>
<feature type="domain" description="Glycosyltransferase subfamily 4-like N-terminal" evidence="4">
    <location>
        <begin position="18"/>
        <end position="176"/>
    </location>
</feature>
<gene>
    <name evidence="5" type="ORF">DI525_04975</name>
</gene>
<dbReference type="EMBL" id="QFRA01000008">
    <property type="protein sequence ID" value="PZR05176.1"/>
    <property type="molecule type" value="Genomic_DNA"/>
</dbReference>
<evidence type="ECO:0000313" key="5">
    <source>
        <dbReference type="EMBL" id="PZR05176.1"/>
    </source>
</evidence>
<dbReference type="Proteomes" id="UP000249432">
    <property type="component" value="Unassembled WGS sequence"/>
</dbReference>
<dbReference type="GO" id="GO:1901137">
    <property type="term" value="P:carbohydrate derivative biosynthetic process"/>
    <property type="evidence" value="ECO:0007669"/>
    <property type="project" value="UniProtKB-ARBA"/>
</dbReference>